<accession>A0ABT5MBG9</accession>
<dbReference type="InterPro" id="IPR029058">
    <property type="entry name" value="AB_hydrolase_fold"/>
</dbReference>
<comment type="caution">
    <text evidence="1">The sequence shown here is derived from an EMBL/GenBank/DDBJ whole genome shotgun (WGS) entry which is preliminary data.</text>
</comment>
<dbReference type="GO" id="GO:0016787">
    <property type="term" value="F:hydrolase activity"/>
    <property type="evidence" value="ECO:0007669"/>
    <property type="project" value="UniProtKB-KW"/>
</dbReference>
<dbReference type="Gene3D" id="3.40.50.1820">
    <property type="entry name" value="alpha/beta hydrolase"/>
    <property type="match status" value="1"/>
</dbReference>
<keyword evidence="2" id="KW-1185">Reference proteome</keyword>
<evidence type="ECO:0000313" key="1">
    <source>
        <dbReference type="EMBL" id="MDD0813334.1"/>
    </source>
</evidence>
<reference evidence="1 2" key="1">
    <citation type="submission" date="2023-02" db="EMBL/GenBank/DDBJ databases">
        <title>Bacterial whole genome sequence for Curvibacter sp. HBC28.</title>
        <authorList>
            <person name="Le V."/>
            <person name="Ko S.-R."/>
            <person name="Ahn C.-Y."/>
            <person name="Oh H.-M."/>
        </authorList>
    </citation>
    <scope>NUCLEOTIDE SEQUENCE [LARGE SCALE GENOMIC DNA]</scope>
    <source>
        <strain evidence="1 2">HBC28</strain>
    </source>
</reference>
<sequence>MDKHVLGAAPPRQRAAPRRAAPWSAWRWRAWAWAGVLLALLGAGALPSHAQTQAHPAPPVAPGAAFQVPTREGVSTVVYWQAVDSARATVLLFPGGGGGFGTVSQGLPSGGNFLVRSVPYFLAQGLNVAVLGRPSDSADLGYADRIAPAHARDVAQVIAWVQARSAAPLWLVGTSRGTVSVLAVALARQAQGEIAGIVLSSSILNTAKPGALPSQDLASLRLPVLMVHHRQDACGVCPPQALPAAFEALTQAAVKKLMWVDGGSAPRGEACEPWHHHGYVGQERETAEQIAQWLTAPTP</sequence>
<proteinExistence type="predicted"/>
<dbReference type="EMBL" id="JAQSIO010000001">
    <property type="protein sequence ID" value="MDD0813334.1"/>
    <property type="molecule type" value="Genomic_DNA"/>
</dbReference>
<name>A0ABT5MBG9_9BURK</name>
<dbReference type="SUPFAM" id="SSF53474">
    <property type="entry name" value="alpha/beta-Hydrolases"/>
    <property type="match status" value="1"/>
</dbReference>
<dbReference type="RefSeq" id="WP_273924857.1">
    <property type="nucleotide sequence ID" value="NZ_JAQSIO010000001.1"/>
</dbReference>
<protein>
    <submittedName>
        <fullName evidence="1">Alpha/beta hydrolase</fullName>
    </submittedName>
</protein>
<organism evidence="1 2">
    <name type="scientific">Curvibacter microcysteis</name>
    <dbReference type="NCBI Taxonomy" id="3026419"/>
    <lineage>
        <taxon>Bacteria</taxon>
        <taxon>Pseudomonadati</taxon>
        <taxon>Pseudomonadota</taxon>
        <taxon>Betaproteobacteria</taxon>
        <taxon>Burkholderiales</taxon>
        <taxon>Comamonadaceae</taxon>
        <taxon>Curvibacter</taxon>
    </lineage>
</organism>
<evidence type="ECO:0000313" key="2">
    <source>
        <dbReference type="Proteomes" id="UP001528672"/>
    </source>
</evidence>
<keyword evidence="1" id="KW-0378">Hydrolase</keyword>
<gene>
    <name evidence="1" type="ORF">PSQ39_01700</name>
</gene>
<dbReference type="Proteomes" id="UP001528672">
    <property type="component" value="Unassembled WGS sequence"/>
</dbReference>